<sequence length="494" mass="55779">MNQNAIKKIVIAGGGTAGWMCSAAMAKLLGKNIEVCLVESDLIPTVGVGESTIPTLHIFHDLLKISESEFMAATNATFKLGISFEGWKQNQQSYFHSFGYVGQGCWAAGFQHFWLKGMQQGVAADIGDYCTEHVASRLGKFAVVPNQDRNHAYQLDAGLYAKFLRNFAEKNGAKRIEGMISKVNLEPTNGFIKSLTLGDGQIIEGDLFIDCTGFKGLLIEQALHTGYEDWSHWLPCDSAVAVQTELVSPIVPYTRAMAHKCGWQWQIPLQSRRGNGLVFCSRYMSDDEAKTALLNNVEGKPINEPRVIKYRTGTRRKHWNKNCVAIGLASGFIEPLESTSIHLIQQSIIRLMQNMPTKVIESCYQDDFNNKMRFEAENIRDFIVLHYHVTQRTDSDFWRYCKNMPIPESLAKRIELFKQSGHVYKVEQELFGEASWLQVMLGQGLLPQNYHPIVDSMSDDELKRFLESIKNHVAKKANSLPSHIDFINHYCKAK</sequence>
<dbReference type="PIRSF" id="PIRSF011396">
    <property type="entry name" value="Trp_halogenase"/>
    <property type="match status" value="1"/>
</dbReference>
<organism evidence="1">
    <name type="scientific">marine sediment metagenome</name>
    <dbReference type="NCBI Taxonomy" id="412755"/>
    <lineage>
        <taxon>unclassified sequences</taxon>
        <taxon>metagenomes</taxon>
        <taxon>ecological metagenomes</taxon>
    </lineage>
</organism>
<dbReference type="Gene3D" id="3.50.50.60">
    <property type="entry name" value="FAD/NAD(P)-binding domain"/>
    <property type="match status" value="1"/>
</dbReference>
<proteinExistence type="predicted"/>
<dbReference type="EMBL" id="LAZR01000181">
    <property type="protein sequence ID" value="KKN83698.1"/>
    <property type="molecule type" value="Genomic_DNA"/>
</dbReference>
<dbReference type="GO" id="GO:0004497">
    <property type="term" value="F:monooxygenase activity"/>
    <property type="evidence" value="ECO:0007669"/>
    <property type="project" value="InterPro"/>
</dbReference>
<dbReference type="Pfam" id="PF04820">
    <property type="entry name" value="Trp_halogenase"/>
    <property type="match status" value="1"/>
</dbReference>
<dbReference type="PANTHER" id="PTHR43747:SF4">
    <property type="entry name" value="FLAVIN-DEPENDENT TRYPTOPHAN HALOGENASE"/>
    <property type="match status" value="1"/>
</dbReference>
<dbReference type="SUPFAM" id="SSF51905">
    <property type="entry name" value="FAD/NAD(P)-binding domain"/>
    <property type="match status" value="1"/>
</dbReference>
<accession>A0A0F9WXF5</accession>
<reference evidence="1" key="1">
    <citation type="journal article" date="2015" name="Nature">
        <title>Complex archaea that bridge the gap between prokaryotes and eukaryotes.</title>
        <authorList>
            <person name="Spang A."/>
            <person name="Saw J.H."/>
            <person name="Jorgensen S.L."/>
            <person name="Zaremba-Niedzwiedzka K."/>
            <person name="Martijn J."/>
            <person name="Lind A.E."/>
            <person name="van Eijk R."/>
            <person name="Schleper C."/>
            <person name="Guy L."/>
            <person name="Ettema T.J."/>
        </authorList>
    </citation>
    <scope>NUCLEOTIDE SEQUENCE</scope>
</reference>
<dbReference type="PANTHER" id="PTHR43747">
    <property type="entry name" value="FAD-BINDING PROTEIN"/>
    <property type="match status" value="1"/>
</dbReference>
<evidence type="ECO:0008006" key="2">
    <source>
        <dbReference type="Google" id="ProtNLM"/>
    </source>
</evidence>
<dbReference type="InterPro" id="IPR006905">
    <property type="entry name" value="Flavin_halogenase"/>
</dbReference>
<comment type="caution">
    <text evidence="1">The sequence shown here is derived from an EMBL/GenBank/DDBJ whole genome shotgun (WGS) entry which is preliminary data.</text>
</comment>
<dbReference type="InterPro" id="IPR050816">
    <property type="entry name" value="Flavin-dep_Halogenase_NPB"/>
</dbReference>
<dbReference type="InterPro" id="IPR036188">
    <property type="entry name" value="FAD/NAD-bd_sf"/>
</dbReference>
<name>A0A0F9WXF5_9ZZZZ</name>
<dbReference type="AlphaFoldDB" id="A0A0F9WXF5"/>
<dbReference type="InterPro" id="IPR033856">
    <property type="entry name" value="Trp_halogen"/>
</dbReference>
<protein>
    <recommendedName>
        <fullName evidence="2">Tryptophan halogenase</fullName>
    </recommendedName>
</protein>
<evidence type="ECO:0000313" key="1">
    <source>
        <dbReference type="EMBL" id="KKN83698.1"/>
    </source>
</evidence>
<gene>
    <name evidence="1" type="ORF">LCGC14_0296340</name>
</gene>